<proteinExistence type="predicted"/>
<reference evidence="4" key="1">
    <citation type="submission" date="2020-09" db="EMBL/GenBank/DDBJ databases">
        <title>Whole genome shotgun sequence of Streptomyces cinnamonensis NBRC 15873.</title>
        <authorList>
            <person name="Komaki H."/>
            <person name="Tamura T."/>
        </authorList>
    </citation>
    <scope>NUCLEOTIDE SEQUENCE [LARGE SCALE GENOMIC DNA]</scope>
    <source>
        <strain evidence="4">NBRC 15873</strain>
    </source>
</reference>
<evidence type="ECO:0008006" key="5">
    <source>
        <dbReference type="Google" id="ProtNLM"/>
    </source>
</evidence>
<dbReference type="Proteomes" id="UP000660554">
    <property type="component" value="Unassembled WGS sequence"/>
</dbReference>
<dbReference type="GeneID" id="86956634"/>
<feature type="transmembrane region" description="Helical" evidence="2">
    <location>
        <begin position="42"/>
        <end position="63"/>
    </location>
</feature>
<evidence type="ECO:0000313" key="4">
    <source>
        <dbReference type="Proteomes" id="UP000660554"/>
    </source>
</evidence>
<dbReference type="EMBL" id="BNDV01000002">
    <property type="protein sequence ID" value="GHI10912.1"/>
    <property type="molecule type" value="Genomic_DNA"/>
</dbReference>
<comment type="caution">
    <text evidence="3">The sequence shown here is derived from an EMBL/GenBank/DDBJ whole genome shotgun (WGS) entry which is preliminary data.</text>
</comment>
<evidence type="ECO:0000256" key="1">
    <source>
        <dbReference type="SAM" id="MobiDB-lite"/>
    </source>
</evidence>
<keyword evidence="2" id="KW-1133">Transmembrane helix</keyword>
<evidence type="ECO:0000313" key="3">
    <source>
        <dbReference type="EMBL" id="GHI10912.1"/>
    </source>
</evidence>
<name>A0ABQ3NDP6_STRVG</name>
<protein>
    <recommendedName>
        <fullName evidence="5">DUF3558 domain-containing protein</fullName>
    </recommendedName>
</protein>
<organism evidence="3 4">
    <name type="scientific">Streptomyces virginiae</name>
    <name type="common">Streptomyces cinnamonensis</name>
    <dbReference type="NCBI Taxonomy" id="1961"/>
    <lineage>
        <taxon>Bacteria</taxon>
        <taxon>Bacillati</taxon>
        <taxon>Actinomycetota</taxon>
        <taxon>Actinomycetes</taxon>
        <taxon>Kitasatosporales</taxon>
        <taxon>Streptomycetaceae</taxon>
        <taxon>Streptomyces</taxon>
    </lineage>
</organism>
<gene>
    <name evidence="3" type="ORF">Scinn_03750</name>
</gene>
<keyword evidence="2" id="KW-0472">Membrane</keyword>
<dbReference type="RefSeq" id="WP_030658682.1">
    <property type="nucleotide sequence ID" value="NZ_BMRU01000062.1"/>
</dbReference>
<evidence type="ECO:0000256" key="2">
    <source>
        <dbReference type="SAM" id="Phobius"/>
    </source>
</evidence>
<keyword evidence="4" id="KW-1185">Reference proteome</keyword>
<sequence>MITDPELDGVGESGRTGERAEQAEELAPRGRADGAAGARRPLLWALGGAVIASALWAGGLYAFGDRLAAPGISYRATENLCEDFRARALEKIAGDLHRYEPMNQQNDHPAVRGATCALRNGETQSTLTVRVRVDLHRKTDPGPEFDVPSLWLAADLGKGRTESVRGLGERAVVFATRGDSTIQLRVLDGGAVFTLETYGNGMGGTTPADSAAIRAAMVQDARELLAALKK</sequence>
<keyword evidence="2" id="KW-0812">Transmembrane</keyword>
<accession>A0ABQ3NDP6</accession>
<feature type="region of interest" description="Disordered" evidence="1">
    <location>
        <begin position="1"/>
        <end position="32"/>
    </location>
</feature>
<feature type="compositionally biased region" description="Basic and acidic residues" evidence="1">
    <location>
        <begin position="15"/>
        <end position="32"/>
    </location>
</feature>